<dbReference type="EMBL" id="FCNY02000052">
    <property type="protein sequence ID" value="SAL72683.1"/>
    <property type="molecule type" value="Genomic_DNA"/>
</dbReference>
<dbReference type="AntiFam" id="ANF00174">
    <property type="entry name" value="Shadow ORF (irp2)"/>
</dbReference>
<keyword evidence="3" id="KW-1185">Reference proteome</keyword>
<evidence type="ECO:0000256" key="1">
    <source>
        <dbReference type="SAM" id="MobiDB-lite"/>
    </source>
</evidence>
<organism evidence="2 3">
    <name type="scientific">Caballeronia cordobensis</name>
    <name type="common">Burkholderia cordobensis</name>
    <dbReference type="NCBI Taxonomy" id="1353886"/>
    <lineage>
        <taxon>Bacteria</taxon>
        <taxon>Pseudomonadati</taxon>
        <taxon>Pseudomonadota</taxon>
        <taxon>Betaproteobacteria</taxon>
        <taxon>Burkholderiales</taxon>
        <taxon>Burkholderiaceae</taxon>
        <taxon>Caballeronia</taxon>
    </lineage>
</organism>
<feature type="region of interest" description="Disordered" evidence="1">
    <location>
        <begin position="200"/>
        <end position="224"/>
    </location>
</feature>
<feature type="compositionally biased region" description="Basic and acidic residues" evidence="1">
    <location>
        <begin position="211"/>
        <end position="224"/>
    </location>
</feature>
<gene>
    <name evidence="2" type="ORF">AWB70_07562</name>
</gene>
<proteinExistence type="predicted"/>
<sequence>MTGDLRFDLTQLDTEPTNLDLMIVTAKKLDVAIGSIACDIPRAIHTRAGNERIIDKSFGGKLRPIQITPRHTRPTDIKFTNRTRRHQPKLPVEQIDACIGNRLANDWPRLFDRDLGDSGIHRAFGRTIDVESANLRGCCEAIPHLLRQRLAADEQRQLGLATFKQTGGEQYVELRRRAVEYIDVAGIHIVDQRQAIGTHVGRNEGQPVSREQSREALQRRVERDAGVQTDARVRVAMREHRRLERVMQVHHITMLDHHAFGLAGRTGGVDHVGEVMRCDGGLRVMVRERIIERGIEHRQRSCVAESVTASGVSDQKHRRGIREDVAQAFARIRRIERHISAAGFEYGHQRDDHVDAALHAQRDAIFRANAKRDQMMRESIGACVELRIRERFVFEDECDCIGCFLNLLLEELMYAQMLGISGSRIVPAFEQCMFFRQHEFERMQWCIGLMECLFEQACEVFPKASDGALIEEIGGIADATRKAVLRVRQIQRDIELGTGF</sequence>
<dbReference type="AntiFam" id="ANF00178">
    <property type="entry name" value="Shadow ORF (opposite dhbF)"/>
</dbReference>
<reference evidence="3" key="1">
    <citation type="submission" date="2016-01" db="EMBL/GenBank/DDBJ databases">
        <authorList>
            <person name="Peeters C."/>
        </authorList>
    </citation>
    <scope>NUCLEOTIDE SEQUENCE [LARGE SCALE GENOMIC DNA]</scope>
</reference>
<evidence type="ECO:0000313" key="3">
    <source>
        <dbReference type="Proteomes" id="UP000054740"/>
    </source>
</evidence>
<accession>A0A158JW23</accession>
<dbReference type="AlphaFoldDB" id="A0A158JW23"/>
<dbReference type="Proteomes" id="UP000054740">
    <property type="component" value="Unassembled WGS sequence"/>
</dbReference>
<name>A0A158JW23_CABCO</name>
<evidence type="ECO:0000313" key="2">
    <source>
        <dbReference type="EMBL" id="SAL72683.1"/>
    </source>
</evidence>
<protein>
    <submittedName>
        <fullName evidence="2">Uncharacterized protein</fullName>
    </submittedName>
</protein>